<evidence type="ECO:0000256" key="6">
    <source>
        <dbReference type="ARBA" id="ARBA00022927"/>
    </source>
</evidence>
<dbReference type="PANTHER" id="PTHR34182">
    <property type="entry name" value="PROTEIN-EXPORT MEMBRANE PROTEIN SECG"/>
    <property type="match status" value="1"/>
</dbReference>
<evidence type="ECO:0000313" key="11">
    <source>
        <dbReference type="EMBL" id="MPM94603.1"/>
    </source>
</evidence>
<keyword evidence="7 10" id="KW-1133">Transmembrane helix</keyword>
<evidence type="ECO:0000256" key="1">
    <source>
        <dbReference type="ARBA" id="ARBA00004651"/>
    </source>
</evidence>
<evidence type="ECO:0000256" key="3">
    <source>
        <dbReference type="ARBA" id="ARBA00022448"/>
    </source>
</evidence>
<evidence type="ECO:0008006" key="12">
    <source>
        <dbReference type="Google" id="ProtNLM"/>
    </source>
</evidence>
<evidence type="ECO:0000256" key="8">
    <source>
        <dbReference type="ARBA" id="ARBA00023010"/>
    </source>
</evidence>
<dbReference type="GO" id="GO:0015450">
    <property type="term" value="F:protein-transporting ATPase activity"/>
    <property type="evidence" value="ECO:0007669"/>
    <property type="project" value="InterPro"/>
</dbReference>
<feature type="transmembrane region" description="Helical" evidence="10">
    <location>
        <begin position="52"/>
        <end position="74"/>
    </location>
</feature>
<keyword evidence="6" id="KW-0653">Protein transport</keyword>
<evidence type="ECO:0000256" key="2">
    <source>
        <dbReference type="ARBA" id="ARBA00008445"/>
    </source>
</evidence>
<evidence type="ECO:0000256" key="4">
    <source>
        <dbReference type="ARBA" id="ARBA00022475"/>
    </source>
</evidence>
<organism evidence="11">
    <name type="scientific">bioreactor metagenome</name>
    <dbReference type="NCBI Taxonomy" id="1076179"/>
    <lineage>
        <taxon>unclassified sequences</taxon>
        <taxon>metagenomes</taxon>
        <taxon>ecological metagenomes</taxon>
    </lineage>
</organism>
<dbReference type="GO" id="GO:0043952">
    <property type="term" value="P:protein transport by the Sec complex"/>
    <property type="evidence" value="ECO:0007669"/>
    <property type="project" value="TreeGrafter"/>
</dbReference>
<dbReference type="GO" id="GO:0065002">
    <property type="term" value="P:intracellular protein transmembrane transport"/>
    <property type="evidence" value="ECO:0007669"/>
    <property type="project" value="TreeGrafter"/>
</dbReference>
<dbReference type="Pfam" id="PF03840">
    <property type="entry name" value="SecG"/>
    <property type="match status" value="1"/>
</dbReference>
<name>A0A645E174_9ZZZZ</name>
<keyword evidence="3" id="KW-0813">Transport</keyword>
<comment type="similarity">
    <text evidence="2">Belongs to the SecG family.</text>
</comment>
<dbReference type="PRINTS" id="PR01651">
    <property type="entry name" value="SECGEXPORT"/>
</dbReference>
<sequence>MLQNIMMGIHILLCVGLIIVVLLQAPKGEGISGAFGGGAAQFLNKQRGFDVILVRATVALGFLVAITSIVLAIWRV</sequence>
<dbReference type="InterPro" id="IPR004692">
    <property type="entry name" value="SecG"/>
</dbReference>
<protein>
    <recommendedName>
        <fullName evidence="12">Protein-export membrane protein SecG</fullName>
    </recommendedName>
</protein>
<gene>
    <name evidence="11" type="primary">secG_12</name>
    <name evidence="11" type="ORF">SDC9_141751</name>
</gene>
<keyword evidence="8" id="KW-0811">Translocation</keyword>
<reference evidence="11" key="1">
    <citation type="submission" date="2019-08" db="EMBL/GenBank/DDBJ databases">
        <authorList>
            <person name="Kucharzyk K."/>
            <person name="Murdoch R.W."/>
            <person name="Higgins S."/>
            <person name="Loffler F."/>
        </authorList>
    </citation>
    <scope>NUCLEOTIDE SEQUENCE</scope>
</reference>
<dbReference type="PANTHER" id="PTHR34182:SF1">
    <property type="entry name" value="PROTEIN-EXPORT MEMBRANE PROTEIN SECG"/>
    <property type="match status" value="1"/>
</dbReference>
<evidence type="ECO:0000256" key="7">
    <source>
        <dbReference type="ARBA" id="ARBA00022989"/>
    </source>
</evidence>
<proteinExistence type="inferred from homology"/>
<comment type="caution">
    <text evidence="11">The sequence shown here is derived from an EMBL/GenBank/DDBJ whole genome shotgun (WGS) entry which is preliminary data.</text>
</comment>
<dbReference type="AlphaFoldDB" id="A0A645E174"/>
<accession>A0A645E174</accession>
<keyword evidence="4" id="KW-1003">Cell membrane</keyword>
<keyword evidence="5 10" id="KW-0812">Transmembrane</keyword>
<comment type="subcellular location">
    <subcellularLocation>
        <location evidence="1">Cell membrane</location>
        <topology evidence="1">Multi-pass membrane protein</topology>
    </subcellularLocation>
</comment>
<evidence type="ECO:0000256" key="10">
    <source>
        <dbReference type="SAM" id="Phobius"/>
    </source>
</evidence>
<evidence type="ECO:0000256" key="5">
    <source>
        <dbReference type="ARBA" id="ARBA00022692"/>
    </source>
</evidence>
<dbReference type="NCBIfam" id="TIGR00810">
    <property type="entry name" value="secG"/>
    <property type="match status" value="1"/>
</dbReference>
<dbReference type="GO" id="GO:0005886">
    <property type="term" value="C:plasma membrane"/>
    <property type="evidence" value="ECO:0007669"/>
    <property type="project" value="UniProtKB-SubCell"/>
</dbReference>
<dbReference type="GO" id="GO:0009306">
    <property type="term" value="P:protein secretion"/>
    <property type="evidence" value="ECO:0007669"/>
    <property type="project" value="InterPro"/>
</dbReference>
<keyword evidence="9 10" id="KW-0472">Membrane</keyword>
<dbReference type="EMBL" id="VSSQ01041205">
    <property type="protein sequence ID" value="MPM94603.1"/>
    <property type="molecule type" value="Genomic_DNA"/>
</dbReference>
<evidence type="ECO:0000256" key="9">
    <source>
        <dbReference type="ARBA" id="ARBA00023136"/>
    </source>
</evidence>